<dbReference type="EMBL" id="SMRU01000027">
    <property type="protein sequence ID" value="TDF91784.1"/>
    <property type="molecule type" value="Genomic_DNA"/>
</dbReference>
<name>A0A4V2ZS50_9MICC</name>
<sequence length="364" mass="40747">MSPAAKAITRDYRIALTAAARDLAPAGSFTLLLSDSLARHEPAITQGTDGQWRLVSDIDLVLIRDGGADDALDTLPDIMRSLRPTIVTTMFTVEAAHSGHLRSLFGADTVLAARSPVLTGTGTPRVASAPIRRRELYENFIHQLANHAFKDGTLEESSWLGPHATERYRHLKLALEAFRLTYPTPDRCRPVSYHRAAHYSQAVDRSATRRLLERQFFTDQSGSGIDVEHCAIKALDLFFRRSRTPYRTPGEAAARGLTQLVRNIRGPFDLYQFSLPLVYLRASLPEHTRQTAAKALHSAWMQYADETGRSVPDQLLRQTRQTLDEQGWNSPSVRDLYRAMRSTHSDLLGAHNFGRLQGTSYQNI</sequence>
<evidence type="ECO:0000313" key="2">
    <source>
        <dbReference type="Proteomes" id="UP000295511"/>
    </source>
</evidence>
<dbReference type="OrthoDB" id="2379551at2"/>
<dbReference type="RefSeq" id="WP_133205982.1">
    <property type="nucleotide sequence ID" value="NZ_SMRU01000027.1"/>
</dbReference>
<reference evidence="1 2" key="1">
    <citation type="submission" date="2019-03" db="EMBL/GenBank/DDBJ databases">
        <title>Whole genome sequence of Arthrobacter sp JH1-1.</title>
        <authorList>
            <person name="Trinh H.N."/>
        </authorList>
    </citation>
    <scope>NUCLEOTIDE SEQUENCE [LARGE SCALE GENOMIC DNA]</scope>
    <source>
        <strain evidence="1 2">JH1-1</strain>
    </source>
</reference>
<comment type="caution">
    <text evidence="1">The sequence shown here is derived from an EMBL/GenBank/DDBJ whole genome shotgun (WGS) entry which is preliminary data.</text>
</comment>
<keyword evidence="2" id="KW-1185">Reference proteome</keyword>
<protein>
    <submittedName>
        <fullName evidence="1">Uncharacterized protein</fullName>
    </submittedName>
</protein>
<gene>
    <name evidence="1" type="ORF">E1809_19900</name>
</gene>
<proteinExistence type="predicted"/>
<accession>A0A4V2ZS50</accession>
<dbReference type="AlphaFoldDB" id="A0A4V2ZS50"/>
<evidence type="ECO:0000313" key="1">
    <source>
        <dbReference type="EMBL" id="TDF91784.1"/>
    </source>
</evidence>
<organism evidence="1 2">
    <name type="scientific">Arthrobacter terricola</name>
    <dbReference type="NCBI Taxonomy" id="2547396"/>
    <lineage>
        <taxon>Bacteria</taxon>
        <taxon>Bacillati</taxon>
        <taxon>Actinomycetota</taxon>
        <taxon>Actinomycetes</taxon>
        <taxon>Micrococcales</taxon>
        <taxon>Micrococcaceae</taxon>
        <taxon>Arthrobacter</taxon>
    </lineage>
</organism>
<dbReference type="Proteomes" id="UP000295511">
    <property type="component" value="Unassembled WGS sequence"/>
</dbReference>